<evidence type="ECO:0000313" key="2">
    <source>
        <dbReference type="Proteomes" id="UP001151760"/>
    </source>
</evidence>
<accession>A0ABQ5CPY7</accession>
<comment type="caution">
    <text evidence="1">The sequence shown here is derived from an EMBL/GenBank/DDBJ whole genome shotgun (WGS) entry which is preliminary data.</text>
</comment>
<dbReference type="EMBL" id="BQNB010014521">
    <property type="protein sequence ID" value="GJT29160.1"/>
    <property type="molecule type" value="Genomic_DNA"/>
</dbReference>
<proteinExistence type="predicted"/>
<gene>
    <name evidence="1" type="ORF">Tco_0909435</name>
</gene>
<dbReference type="Proteomes" id="UP001151760">
    <property type="component" value="Unassembled WGS sequence"/>
</dbReference>
<protein>
    <submittedName>
        <fullName evidence="1">Uncharacterized protein</fullName>
    </submittedName>
</protein>
<organism evidence="1 2">
    <name type="scientific">Tanacetum coccineum</name>
    <dbReference type="NCBI Taxonomy" id="301880"/>
    <lineage>
        <taxon>Eukaryota</taxon>
        <taxon>Viridiplantae</taxon>
        <taxon>Streptophyta</taxon>
        <taxon>Embryophyta</taxon>
        <taxon>Tracheophyta</taxon>
        <taxon>Spermatophyta</taxon>
        <taxon>Magnoliopsida</taxon>
        <taxon>eudicotyledons</taxon>
        <taxon>Gunneridae</taxon>
        <taxon>Pentapetalae</taxon>
        <taxon>asterids</taxon>
        <taxon>campanulids</taxon>
        <taxon>Asterales</taxon>
        <taxon>Asteraceae</taxon>
        <taxon>Asteroideae</taxon>
        <taxon>Anthemideae</taxon>
        <taxon>Anthemidinae</taxon>
        <taxon>Tanacetum</taxon>
    </lineage>
</organism>
<name>A0ABQ5CPY7_9ASTR</name>
<evidence type="ECO:0000313" key="1">
    <source>
        <dbReference type="EMBL" id="GJT29160.1"/>
    </source>
</evidence>
<keyword evidence="2" id="KW-1185">Reference proteome</keyword>
<sequence length="224" mass="24633">MDSNFTNENDPWEYSLDIDDSDIHLTPVVRSSSSARVEPSSSTPNPVRIIPGPAGTVQLSSNTCFEPSSSTPNPGTRIDTQFSEMKIGFKGQSSVFTRSPQETARIVAGWFSTNTDELNKMCETPSKAAMENLEGMEKHCSLFTTIVRGLHDPYETELKSLETKLGDLLKKQGELDQEIAAESAKIKEGNKLVKSLIKKYGVDAKNIKATTENVRADTGNRFPN</sequence>
<reference evidence="1" key="1">
    <citation type="journal article" date="2022" name="Int. J. Mol. Sci.">
        <title>Draft Genome of Tanacetum Coccineum: Genomic Comparison of Closely Related Tanacetum-Family Plants.</title>
        <authorList>
            <person name="Yamashiro T."/>
            <person name="Shiraishi A."/>
            <person name="Nakayama K."/>
            <person name="Satake H."/>
        </authorList>
    </citation>
    <scope>NUCLEOTIDE SEQUENCE</scope>
</reference>
<reference evidence="1" key="2">
    <citation type="submission" date="2022-01" db="EMBL/GenBank/DDBJ databases">
        <authorList>
            <person name="Yamashiro T."/>
            <person name="Shiraishi A."/>
            <person name="Satake H."/>
            <person name="Nakayama K."/>
        </authorList>
    </citation>
    <scope>NUCLEOTIDE SEQUENCE</scope>
</reference>